<evidence type="ECO:0000256" key="1">
    <source>
        <dbReference type="ARBA" id="ARBA00023002"/>
    </source>
</evidence>
<organism evidence="2 3">
    <name type="scientific">Allacma fusca</name>
    <dbReference type="NCBI Taxonomy" id="39272"/>
    <lineage>
        <taxon>Eukaryota</taxon>
        <taxon>Metazoa</taxon>
        <taxon>Ecdysozoa</taxon>
        <taxon>Arthropoda</taxon>
        <taxon>Hexapoda</taxon>
        <taxon>Collembola</taxon>
        <taxon>Symphypleona</taxon>
        <taxon>Sminthuridae</taxon>
        <taxon>Allacma</taxon>
    </lineage>
</organism>
<dbReference type="PANTHER" id="PTHR43157:SF31">
    <property type="entry name" value="PHOSPHATIDYLINOSITOL-GLYCAN BIOSYNTHESIS CLASS F PROTEIN"/>
    <property type="match status" value="1"/>
</dbReference>
<dbReference type="AlphaFoldDB" id="A0A8J2KZD6"/>
<gene>
    <name evidence="2" type="ORF">AFUS01_LOCUS32838</name>
</gene>
<evidence type="ECO:0000313" key="2">
    <source>
        <dbReference type="EMBL" id="CAG7822573.1"/>
    </source>
</evidence>
<protein>
    <recommendedName>
        <fullName evidence="4">Retinol dehydrogenase 13</fullName>
    </recommendedName>
</protein>
<reference evidence="2" key="1">
    <citation type="submission" date="2021-06" db="EMBL/GenBank/DDBJ databases">
        <authorList>
            <person name="Hodson N. C."/>
            <person name="Mongue J. A."/>
            <person name="Jaron S. K."/>
        </authorList>
    </citation>
    <scope>NUCLEOTIDE SEQUENCE</scope>
</reference>
<comment type="caution">
    <text evidence="2">The sequence shown here is derived from an EMBL/GenBank/DDBJ whole genome shotgun (WGS) entry which is preliminary data.</text>
</comment>
<keyword evidence="3" id="KW-1185">Reference proteome</keyword>
<dbReference type="Pfam" id="PF00106">
    <property type="entry name" value="adh_short"/>
    <property type="match status" value="1"/>
</dbReference>
<name>A0A8J2KZD6_9HEXA</name>
<accession>A0A8J2KZD6</accession>
<dbReference type="PANTHER" id="PTHR43157">
    <property type="entry name" value="PHOSPHATIDYLINOSITOL-GLYCAN BIOSYNTHESIS CLASS F PROTEIN-RELATED"/>
    <property type="match status" value="1"/>
</dbReference>
<evidence type="ECO:0000313" key="3">
    <source>
        <dbReference type="Proteomes" id="UP000708208"/>
    </source>
</evidence>
<dbReference type="GO" id="GO:0016491">
    <property type="term" value="F:oxidoreductase activity"/>
    <property type="evidence" value="ECO:0007669"/>
    <property type="project" value="UniProtKB-KW"/>
</dbReference>
<dbReference type="Proteomes" id="UP000708208">
    <property type="component" value="Unassembled WGS sequence"/>
</dbReference>
<proteinExistence type="predicted"/>
<dbReference type="OrthoDB" id="191139at2759"/>
<sequence length="325" mass="36481">MEFLYIATLAVVGFWAFRSILRKFWGTADRGNEEDATNKVVVITGANSGIGKATALEMAERGAIVVMACKDMDEANAAIINIRKTTGTGRLIPMKIDLASLDSVRQFASDLSKKFDKVDILINNAGVLVSGKLQQKTQEGFEINFGVNHLGHFLLTNLLLDSLKKAAPSRIVTVSSDVHLKGLIDFKDLMGENQRGTRNPIKNKHYANSKLANVLFSFELARKLWGTNVQTYCASTGLVKTKIVKIPFPWRIFSSLIQRIFFKTPQEGCQTVLHCALSKQCRYETGEMYQHCRKWLPEDRIPIRREVASRLWTVSEELVGLKKDK</sequence>
<keyword evidence="1" id="KW-0560">Oxidoreductase</keyword>
<dbReference type="EMBL" id="CAJVCH010526797">
    <property type="protein sequence ID" value="CAG7822573.1"/>
    <property type="molecule type" value="Genomic_DNA"/>
</dbReference>
<evidence type="ECO:0008006" key="4">
    <source>
        <dbReference type="Google" id="ProtNLM"/>
    </source>
</evidence>
<dbReference type="InterPro" id="IPR002347">
    <property type="entry name" value="SDR_fam"/>
</dbReference>